<proteinExistence type="predicted"/>
<dbReference type="AlphaFoldDB" id="A0A4R6P644"/>
<name>A0A4R6P644_NOCIG</name>
<protein>
    <submittedName>
        <fullName evidence="1">Uncharacterized protein</fullName>
    </submittedName>
</protein>
<dbReference type="EMBL" id="SNXK01000006">
    <property type="protein sequence ID" value="TDP32540.1"/>
    <property type="molecule type" value="Genomic_DNA"/>
</dbReference>
<accession>A0A4R6P644</accession>
<comment type="caution">
    <text evidence="1">The sequence shown here is derived from an EMBL/GenBank/DDBJ whole genome shotgun (WGS) entry which is preliminary data.</text>
</comment>
<dbReference type="Proteomes" id="UP000295087">
    <property type="component" value="Unassembled WGS sequence"/>
</dbReference>
<sequence length="284" mass="31609">MAADAAGKYSRTIMATYFDPKSWSLAGAVDLGKRLLDPSWIDQWLGFTTSWADPVADLGSGTVTALMPDVLMTVLSEGIFSRFGGREVSATLLGHDLTATLDTFKVRRRGAHFQSKTVLSDLVWDSHPFDIVTVIAHGVRLIPGVPTKIRVQQLDIEGSIGIGALIDWVDEQNLDWKLRLDEQGRIVATHRTRKMSAVVDAQVYDNLLTIDIRRASWYRIRLPRRVVQAPALLLDDLPNRASISYAHRRGDVVKFRIELPETTGSFDLTQIRDAIIAGTTLIVF</sequence>
<keyword evidence="2" id="KW-1185">Reference proteome</keyword>
<evidence type="ECO:0000313" key="1">
    <source>
        <dbReference type="EMBL" id="TDP32540.1"/>
    </source>
</evidence>
<gene>
    <name evidence="1" type="ORF">DFR75_106336</name>
</gene>
<evidence type="ECO:0000313" key="2">
    <source>
        <dbReference type="Proteomes" id="UP000295087"/>
    </source>
</evidence>
<dbReference type="RefSeq" id="WP_225281638.1">
    <property type="nucleotide sequence ID" value="NZ_SNXK01000006.1"/>
</dbReference>
<organism evidence="1 2">
    <name type="scientific">Nocardia ignorata</name>
    <dbReference type="NCBI Taxonomy" id="145285"/>
    <lineage>
        <taxon>Bacteria</taxon>
        <taxon>Bacillati</taxon>
        <taxon>Actinomycetota</taxon>
        <taxon>Actinomycetes</taxon>
        <taxon>Mycobacteriales</taxon>
        <taxon>Nocardiaceae</taxon>
        <taxon>Nocardia</taxon>
    </lineage>
</organism>
<reference evidence="1 2" key="1">
    <citation type="submission" date="2019-03" db="EMBL/GenBank/DDBJ databases">
        <title>Genomic Encyclopedia of Type Strains, Phase IV (KMG-IV): sequencing the most valuable type-strain genomes for metagenomic binning, comparative biology and taxonomic classification.</title>
        <authorList>
            <person name="Goeker M."/>
        </authorList>
    </citation>
    <scope>NUCLEOTIDE SEQUENCE [LARGE SCALE GENOMIC DNA]</scope>
    <source>
        <strain evidence="1 2">DSM 44496</strain>
    </source>
</reference>